<dbReference type="PANTHER" id="PTHR43107:SF15">
    <property type="entry name" value="FATTY ACID TRANSPORT PROTEIN 3, ISOFORM A"/>
    <property type="match status" value="1"/>
</dbReference>
<keyword evidence="4" id="KW-0067">ATP-binding</keyword>
<comment type="similarity">
    <text evidence="1">Belongs to the ATP-dependent AMP-binding enzyme family.</text>
</comment>
<dbReference type="GO" id="GO:0004467">
    <property type="term" value="F:long-chain fatty acid-CoA ligase activity"/>
    <property type="evidence" value="ECO:0007669"/>
    <property type="project" value="TreeGrafter"/>
</dbReference>
<name>T1BEV2_9ZZZZ</name>
<dbReference type="AlphaFoldDB" id="T1BEV2"/>
<dbReference type="PANTHER" id="PTHR43107">
    <property type="entry name" value="LONG-CHAIN FATTY ACID TRANSPORT PROTEIN"/>
    <property type="match status" value="1"/>
</dbReference>
<dbReference type="Gene3D" id="3.40.50.12780">
    <property type="entry name" value="N-terminal domain of ligase-like"/>
    <property type="match status" value="1"/>
</dbReference>
<proteinExistence type="inferred from homology"/>
<gene>
    <name evidence="6" type="ORF">B2A_06852</name>
</gene>
<dbReference type="Gene3D" id="3.30.300.30">
    <property type="match status" value="1"/>
</dbReference>
<dbReference type="EMBL" id="AUZZ01004885">
    <property type="protein sequence ID" value="EQD51554.1"/>
    <property type="molecule type" value="Genomic_DNA"/>
</dbReference>
<keyword evidence="3" id="KW-0547">Nucleotide-binding</keyword>
<protein>
    <submittedName>
        <fullName evidence="6">AMP-dependent synthetase and ligase</fullName>
    </submittedName>
</protein>
<evidence type="ECO:0000256" key="4">
    <source>
        <dbReference type="ARBA" id="ARBA00022840"/>
    </source>
</evidence>
<evidence type="ECO:0000259" key="5">
    <source>
        <dbReference type="Pfam" id="PF13193"/>
    </source>
</evidence>
<evidence type="ECO:0000256" key="1">
    <source>
        <dbReference type="ARBA" id="ARBA00006432"/>
    </source>
</evidence>
<reference evidence="6" key="2">
    <citation type="journal article" date="2014" name="ISME J.">
        <title>Microbial stratification in low pH oxic and suboxic macroscopic growths along an acid mine drainage.</title>
        <authorList>
            <person name="Mendez-Garcia C."/>
            <person name="Mesa V."/>
            <person name="Sprenger R.R."/>
            <person name="Richter M."/>
            <person name="Diez M.S."/>
            <person name="Solano J."/>
            <person name="Bargiela R."/>
            <person name="Golyshina O.V."/>
            <person name="Manteca A."/>
            <person name="Ramos J.L."/>
            <person name="Gallego J.R."/>
            <person name="Llorente I."/>
            <person name="Martins Dos Santos V.A."/>
            <person name="Jensen O.N."/>
            <person name="Pelaez A.I."/>
            <person name="Sanchez J."/>
            <person name="Ferrer M."/>
        </authorList>
    </citation>
    <scope>NUCLEOTIDE SEQUENCE</scope>
</reference>
<evidence type="ECO:0000256" key="2">
    <source>
        <dbReference type="ARBA" id="ARBA00022598"/>
    </source>
</evidence>
<dbReference type="InterPro" id="IPR045851">
    <property type="entry name" value="AMP-bd_C_sf"/>
</dbReference>
<comment type="caution">
    <text evidence="6">The sequence shown here is derived from an EMBL/GenBank/DDBJ whole genome shotgun (WGS) entry which is preliminary data.</text>
</comment>
<accession>T1BEV2</accession>
<dbReference type="GO" id="GO:0005524">
    <property type="term" value="F:ATP binding"/>
    <property type="evidence" value="ECO:0007669"/>
    <property type="project" value="UniProtKB-KW"/>
</dbReference>
<keyword evidence="2 6" id="KW-0436">Ligase</keyword>
<dbReference type="GO" id="GO:0005886">
    <property type="term" value="C:plasma membrane"/>
    <property type="evidence" value="ECO:0007669"/>
    <property type="project" value="TreeGrafter"/>
</dbReference>
<dbReference type="SUPFAM" id="SSF56801">
    <property type="entry name" value="Acetyl-CoA synthetase-like"/>
    <property type="match status" value="1"/>
</dbReference>
<sequence length="169" mass="18390">MVRFEPDTLLPARDAAGRCLRCAPDEAGEAIGQILGGAEHANLAFEGYADTEATERKIARDVFAPGDAWYRTGDLMTCDEKGFFYFVDRIGDTFRWKGENVSTTEVASILTKCRGVVDAAVYGVSVPGAEGRAGMAALVVDGTFDLTFFRQEIATHLPGYARPLFLRIV</sequence>
<reference evidence="6" key="1">
    <citation type="submission" date="2013-08" db="EMBL/GenBank/DDBJ databases">
        <authorList>
            <person name="Mendez C."/>
            <person name="Richter M."/>
            <person name="Ferrer M."/>
            <person name="Sanchez J."/>
        </authorList>
    </citation>
    <scope>NUCLEOTIDE SEQUENCE</scope>
</reference>
<organism evidence="6">
    <name type="scientific">mine drainage metagenome</name>
    <dbReference type="NCBI Taxonomy" id="410659"/>
    <lineage>
        <taxon>unclassified sequences</taxon>
        <taxon>metagenomes</taxon>
        <taxon>ecological metagenomes</taxon>
    </lineage>
</organism>
<dbReference type="GO" id="GO:0044539">
    <property type="term" value="P:long-chain fatty acid import into cell"/>
    <property type="evidence" value="ECO:0007669"/>
    <property type="project" value="TreeGrafter"/>
</dbReference>
<dbReference type="InterPro" id="IPR025110">
    <property type="entry name" value="AMP-bd_C"/>
</dbReference>
<dbReference type="GO" id="GO:0005324">
    <property type="term" value="F:long-chain fatty acid transmembrane transporter activity"/>
    <property type="evidence" value="ECO:0007669"/>
    <property type="project" value="TreeGrafter"/>
</dbReference>
<feature type="domain" description="AMP-binding enzyme C-terminal" evidence="5">
    <location>
        <begin position="105"/>
        <end position="168"/>
    </location>
</feature>
<dbReference type="InterPro" id="IPR042099">
    <property type="entry name" value="ANL_N_sf"/>
</dbReference>
<evidence type="ECO:0000313" key="6">
    <source>
        <dbReference type="EMBL" id="EQD51554.1"/>
    </source>
</evidence>
<dbReference type="Pfam" id="PF13193">
    <property type="entry name" value="AMP-binding_C"/>
    <property type="match status" value="1"/>
</dbReference>
<feature type="non-terminal residue" evidence="6">
    <location>
        <position position="169"/>
    </location>
</feature>
<evidence type="ECO:0000256" key="3">
    <source>
        <dbReference type="ARBA" id="ARBA00022741"/>
    </source>
</evidence>